<comment type="caution">
    <text evidence="1">The sequence shown here is derived from an EMBL/GenBank/DDBJ whole genome shotgun (WGS) entry which is preliminary data.</text>
</comment>
<protein>
    <submittedName>
        <fullName evidence="1">SAM-dependent methyltransferase</fullName>
    </submittedName>
</protein>
<dbReference type="Proteomes" id="UP001501231">
    <property type="component" value="Unassembled WGS sequence"/>
</dbReference>
<proteinExistence type="predicted"/>
<dbReference type="Pfam" id="PF04672">
    <property type="entry name" value="Methyltransf_19"/>
    <property type="match status" value="1"/>
</dbReference>
<evidence type="ECO:0000313" key="2">
    <source>
        <dbReference type="Proteomes" id="UP001501231"/>
    </source>
</evidence>
<dbReference type="GO" id="GO:0032259">
    <property type="term" value="P:methylation"/>
    <property type="evidence" value="ECO:0007669"/>
    <property type="project" value="UniProtKB-KW"/>
</dbReference>
<dbReference type="PIRSF" id="PIRSF017393">
    <property type="entry name" value="MTase_SAV2177"/>
    <property type="match status" value="1"/>
</dbReference>
<keyword evidence="1" id="KW-0808">Transferase</keyword>
<dbReference type="RefSeq" id="WP_344593871.1">
    <property type="nucleotide sequence ID" value="NZ_BAAARW010000023.1"/>
</dbReference>
<dbReference type="Gene3D" id="3.40.50.150">
    <property type="entry name" value="Vaccinia Virus protein VP39"/>
    <property type="match status" value="1"/>
</dbReference>
<accession>A0ABP5WXL3</accession>
<organism evidence="1 2">
    <name type="scientific">Actinomadura vinacea</name>
    <dbReference type="NCBI Taxonomy" id="115336"/>
    <lineage>
        <taxon>Bacteria</taxon>
        <taxon>Bacillati</taxon>
        <taxon>Actinomycetota</taxon>
        <taxon>Actinomycetes</taxon>
        <taxon>Streptosporangiales</taxon>
        <taxon>Thermomonosporaceae</taxon>
        <taxon>Actinomadura</taxon>
    </lineage>
</organism>
<dbReference type="SUPFAM" id="SSF53335">
    <property type="entry name" value="S-adenosyl-L-methionine-dependent methyltransferases"/>
    <property type="match status" value="1"/>
</dbReference>
<sequence>MIEGNEIDVTTPSTARIYDFLLDGKDNFAVDREAAARLLEATPNAKGMAQGNRRFMVRAVRALARAGVRQFIDLGTGIPTSPNVHEVAREIHPGARVVYVDNDPIVMTHNRALRATPDGVVTIDEDVRRPARILEHPDVDSLIDFTQPVGVLCLAVLHFVSDEEDPEQILATLRERMVAGSHLVISTTSSEGFSPAEVDAVTRSYRGATSPLTLRSRERIERFFDGFELLDPGLVDVFKWRADEPMVDGKLLAGVARKNS</sequence>
<keyword evidence="1" id="KW-0489">Methyltransferase</keyword>
<dbReference type="InterPro" id="IPR029063">
    <property type="entry name" value="SAM-dependent_MTases_sf"/>
</dbReference>
<dbReference type="InterPro" id="IPR006764">
    <property type="entry name" value="SAM_dep_MeTrfase_SAV2177_type"/>
</dbReference>
<name>A0ABP5WXL3_9ACTN</name>
<gene>
    <name evidence="1" type="ORF">GCM10010191_63010</name>
</gene>
<dbReference type="GO" id="GO:0008168">
    <property type="term" value="F:methyltransferase activity"/>
    <property type="evidence" value="ECO:0007669"/>
    <property type="project" value="UniProtKB-KW"/>
</dbReference>
<keyword evidence="2" id="KW-1185">Reference proteome</keyword>
<dbReference type="EMBL" id="BAAARW010000023">
    <property type="protein sequence ID" value="GAA2439085.1"/>
    <property type="molecule type" value="Genomic_DNA"/>
</dbReference>
<reference evidence="2" key="1">
    <citation type="journal article" date="2019" name="Int. J. Syst. Evol. Microbiol.">
        <title>The Global Catalogue of Microorganisms (GCM) 10K type strain sequencing project: providing services to taxonomists for standard genome sequencing and annotation.</title>
        <authorList>
            <consortium name="The Broad Institute Genomics Platform"/>
            <consortium name="The Broad Institute Genome Sequencing Center for Infectious Disease"/>
            <person name="Wu L."/>
            <person name="Ma J."/>
        </authorList>
    </citation>
    <scope>NUCLEOTIDE SEQUENCE [LARGE SCALE GENOMIC DNA]</scope>
    <source>
        <strain evidence="2">JCM 3325</strain>
    </source>
</reference>
<evidence type="ECO:0000313" key="1">
    <source>
        <dbReference type="EMBL" id="GAA2439085.1"/>
    </source>
</evidence>